<dbReference type="InterPro" id="IPR055685">
    <property type="entry name" value="DUF7261"/>
</dbReference>
<dbReference type="EMBL" id="CP011564">
    <property type="protein sequence ID" value="ALG82070.1"/>
    <property type="molecule type" value="Genomic_DNA"/>
</dbReference>
<dbReference type="KEGG" id="hsf:HLASA_1176"/>
<gene>
    <name evidence="1" type="ORF">HLASA_1176</name>
</gene>
<accession>A0A0N9N4L9</accession>
<name>A0A0N9N4L9_9EURY</name>
<proteinExistence type="predicted"/>
<evidence type="ECO:0000313" key="1">
    <source>
        <dbReference type="EMBL" id="ALG82070.1"/>
    </source>
</evidence>
<evidence type="ECO:0000313" key="2">
    <source>
        <dbReference type="Proteomes" id="UP000060390"/>
    </source>
</evidence>
<dbReference type="STRING" id="1604004.HLASA_1176"/>
<reference evidence="1 2" key="2">
    <citation type="journal article" date="2016" name="Stand. Genomic Sci.">
        <title>Complete genome sequence of 'Halanaeroarchaeum sulfurireducens' M27-SA2, a sulfur-reducing and acetate-oxidizing haloarchaeon from the deep-sea hypersaline anoxic lake Medee.</title>
        <authorList>
            <person name="Messina E."/>
            <person name="Sorokin D.Y."/>
            <person name="Kublanov I.V."/>
            <person name="Toshchakov S."/>
            <person name="Lopatina A."/>
            <person name="Arcadi E."/>
            <person name="Smedile F."/>
            <person name="La Spada G."/>
            <person name="La Cono V."/>
            <person name="Yakimov M.M."/>
        </authorList>
    </citation>
    <scope>NUCLEOTIDE SEQUENCE [LARGE SCALE GENOMIC DNA]</scope>
    <source>
        <strain evidence="1 2">M27-SA2</strain>
    </source>
</reference>
<reference evidence="2" key="1">
    <citation type="submission" date="2015-05" db="EMBL/GenBank/DDBJ databases">
        <title>Complete genome sequence of Halanaeroarchaeum sulfurireducens type strain M27-SA2, a sulfate-reducer haloarchaeon from marine anoxic lake Medee.</title>
        <authorList>
            <person name="Messina E."/>
            <person name="Kublanov I.V."/>
            <person name="Toshchakov S."/>
            <person name="Arcadi E."/>
            <person name="La Spada G."/>
            <person name="La Cono V."/>
            <person name="Yakimov M.M."/>
        </authorList>
    </citation>
    <scope>NUCLEOTIDE SEQUENCE [LARGE SCALE GENOMIC DNA]</scope>
    <source>
        <strain evidence="2">M27-SA2</strain>
    </source>
</reference>
<organism evidence="1 2">
    <name type="scientific">Halanaeroarchaeum sulfurireducens</name>
    <dbReference type="NCBI Taxonomy" id="1604004"/>
    <lineage>
        <taxon>Archaea</taxon>
        <taxon>Methanobacteriati</taxon>
        <taxon>Methanobacteriota</taxon>
        <taxon>Stenosarchaea group</taxon>
        <taxon>Halobacteria</taxon>
        <taxon>Halobacteriales</taxon>
        <taxon>Halobacteriaceae</taxon>
        <taxon>Halanaeroarchaeum</taxon>
    </lineage>
</organism>
<dbReference type="GeneID" id="26010524"/>
<dbReference type="AlphaFoldDB" id="A0A0N9N4L9"/>
<protein>
    <submittedName>
        <fullName evidence="1">Uncharacterized protein</fullName>
    </submittedName>
</protein>
<dbReference type="Proteomes" id="UP000060390">
    <property type="component" value="Chromosome"/>
</dbReference>
<sequence>MHRSRGQVILVAALGIAVTLVALALITNTAIYTENLATRETVSGQDAIAFQQSMDAGATGLLALANRYNATPNSEDHASIHDRFQADLDNLNAAAERESARHGELATVSLVDTTNGTRISQSETRNFTNADGNESWTIASDVEQIRRFEMNVTPNASTLTVIVSDGSGNEWTADVADGGTDSADVTLSNESNSTTCTVANESAVVDLTQGTVGGQPCDGPAFGSNVDSPYDVSFRNGDAADGRFVVFVDRDPGGVTTTQYPDTMSADAAIYDATIHVSVRQPDLTYETNVTVAPTESPEGDTYGIVP</sequence>
<dbReference type="RefSeq" id="WP_054519681.1">
    <property type="nucleotide sequence ID" value="NZ_CP011564.1"/>
</dbReference>
<dbReference type="Pfam" id="PF23922">
    <property type="entry name" value="DUF7261"/>
    <property type="match status" value="1"/>
</dbReference>